<dbReference type="Gene3D" id="3.30.460.10">
    <property type="entry name" value="Beta Polymerase, domain 2"/>
    <property type="match status" value="1"/>
</dbReference>
<evidence type="ECO:0000256" key="2">
    <source>
        <dbReference type="ARBA" id="ARBA00022649"/>
    </source>
</evidence>
<evidence type="ECO:0000256" key="5">
    <source>
        <dbReference type="ARBA" id="ARBA00022723"/>
    </source>
</evidence>
<dbReference type="InterPro" id="IPR043519">
    <property type="entry name" value="NT_sf"/>
</dbReference>
<keyword evidence="7" id="KW-0067">ATP-binding</keyword>
<evidence type="ECO:0000256" key="7">
    <source>
        <dbReference type="ARBA" id="ARBA00022840"/>
    </source>
</evidence>
<keyword evidence="4" id="KW-0548">Nucleotidyltransferase</keyword>
<reference evidence="12" key="1">
    <citation type="journal article" date="2019" name="Int. J. Syst. Evol. Microbiol.">
        <title>The Global Catalogue of Microorganisms (GCM) 10K type strain sequencing project: providing services to taxonomists for standard genome sequencing and annotation.</title>
        <authorList>
            <consortium name="The Broad Institute Genomics Platform"/>
            <consortium name="The Broad Institute Genome Sequencing Center for Infectious Disease"/>
            <person name="Wu L."/>
            <person name="Ma J."/>
        </authorList>
    </citation>
    <scope>NUCLEOTIDE SEQUENCE [LARGE SCALE GENOMIC DNA]</scope>
    <source>
        <strain evidence="12">JCM 17925</strain>
    </source>
</reference>
<keyword evidence="5" id="KW-0479">Metal-binding</keyword>
<comment type="caution">
    <text evidence="11">The sequence shown here is derived from an EMBL/GenBank/DDBJ whole genome shotgun (WGS) entry which is preliminary data.</text>
</comment>
<name>A0ABP8KSY5_9BACT</name>
<evidence type="ECO:0000256" key="8">
    <source>
        <dbReference type="ARBA" id="ARBA00022842"/>
    </source>
</evidence>
<keyword evidence="12" id="KW-1185">Reference proteome</keyword>
<organism evidence="11 12">
    <name type="scientific">Nibrella viscosa</name>
    <dbReference type="NCBI Taxonomy" id="1084524"/>
    <lineage>
        <taxon>Bacteria</taxon>
        <taxon>Pseudomonadati</taxon>
        <taxon>Bacteroidota</taxon>
        <taxon>Cytophagia</taxon>
        <taxon>Cytophagales</taxon>
        <taxon>Spirosomataceae</taxon>
        <taxon>Nibrella</taxon>
    </lineage>
</organism>
<keyword evidence="8" id="KW-0460">Magnesium</keyword>
<dbReference type="SUPFAM" id="SSF81301">
    <property type="entry name" value="Nucleotidyltransferase"/>
    <property type="match status" value="1"/>
</dbReference>
<proteinExistence type="inferred from homology"/>
<evidence type="ECO:0000256" key="4">
    <source>
        <dbReference type="ARBA" id="ARBA00022695"/>
    </source>
</evidence>
<keyword evidence="2" id="KW-1277">Toxin-antitoxin system</keyword>
<accession>A0ABP8KSY5</accession>
<evidence type="ECO:0000256" key="9">
    <source>
        <dbReference type="ARBA" id="ARBA00038276"/>
    </source>
</evidence>
<feature type="domain" description="Polymerase nucleotidyl transferase" evidence="10">
    <location>
        <begin position="17"/>
        <end position="95"/>
    </location>
</feature>
<evidence type="ECO:0000259" key="10">
    <source>
        <dbReference type="Pfam" id="PF01909"/>
    </source>
</evidence>
<evidence type="ECO:0000256" key="3">
    <source>
        <dbReference type="ARBA" id="ARBA00022679"/>
    </source>
</evidence>
<keyword evidence="6" id="KW-0547">Nucleotide-binding</keyword>
<dbReference type="Proteomes" id="UP001500936">
    <property type="component" value="Unassembled WGS sequence"/>
</dbReference>
<comment type="similarity">
    <text evidence="9">Belongs to the MntA antitoxin family.</text>
</comment>
<evidence type="ECO:0000313" key="11">
    <source>
        <dbReference type="EMBL" id="GAA4415722.1"/>
    </source>
</evidence>
<dbReference type="PANTHER" id="PTHR33571:SF14">
    <property type="entry name" value="PROTEIN ADENYLYLTRANSFERASE MJ0435-RELATED"/>
    <property type="match status" value="1"/>
</dbReference>
<dbReference type="EMBL" id="BAABHB010000013">
    <property type="protein sequence ID" value="GAA4415722.1"/>
    <property type="molecule type" value="Genomic_DNA"/>
</dbReference>
<dbReference type="RefSeq" id="WP_345270450.1">
    <property type="nucleotide sequence ID" value="NZ_BAABHB010000013.1"/>
</dbReference>
<comment type="cofactor">
    <cofactor evidence="1">
        <name>Mg(2+)</name>
        <dbReference type="ChEBI" id="CHEBI:18420"/>
    </cofactor>
</comment>
<dbReference type="PANTHER" id="PTHR33571">
    <property type="entry name" value="SSL8005 PROTEIN"/>
    <property type="match status" value="1"/>
</dbReference>
<sequence>MTTKENILSTLRAYKPELSKFGVSTIGLFGSYLYDNQSRKSDIDILIDFEPDKENFENFMAVYDIVEGLFEDEKIEIVTKNGLSKHIRPKILNEVLYIYKEPVE</sequence>
<dbReference type="InterPro" id="IPR002934">
    <property type="entry name" value="Polymerase_NTP_transf_dom"/>
</dbReference>
<dbReference type="InterPro" id="IPR052038">
    <property type="entry name" value="Type-VII_TA_antitoxin"/>
</dbReference>
<protein>
    <submittedName>
        <fullName evidence="11">Nucleotidyltransferase family protein</fullName>
    </submittedName>
</protein>
<evidence type="ECO:0000256" key="1">
    <source>
        <dbReference type="ARBA" id="ARBA00001946"/>
    </source>
</evidence>
<keyword evidence="3" id="KW-0808">Transferase</keyword>
<dbReference type="CDD" id="cd05403">
    <property type="entry name" value="NT_KNTase_like"/>
    <property type="match status" value="1"/>
</dbReference>
<evidence type="ECO:0000256" key="6">
    <source>
        <dbReference type="ARBA" id="ARBA00022741"/>
    </source>
</evidence>
<evidence type="ECO:0000313" key="12">
    <source>
        <dbReference type="Proteomes" id="UP001500936"/>
    </source>
</evidence>
<dbReference type="Pfam" id="PF01909">
    <property type="entry name" value="NTP_transf_2"/>
    <property type="match status" value="1"/>
</dbReference>
<gene>
    <name evidence="11" type="ORF">GCM10023187_46470</name>
</gene>